<evidence type="ECO:0000313" key="6">
    <source>
        <dbReference type="EMBL" id="KAE9589199.1"/>
    </source>
</evidence>
<dbReference type="OrthoDB" id="1734516at2759"/>
<protein>
    <submittedName>
        <fullName evidence="6">Putative transferase</fullName>
    </submittedName>
</protein>
<evidence type="ECO:0000256" key="4">
    <source>
        <dbReference type="ARBA" id="ARBA00022741"/>
    </source>
</evidence>
<accession>A0A6A4NP77</accession>
<dbReference type="InterPro" id="IPR027417">
    <property type="entry name" value="P-loop_NTPase"/>
</dbReference>
<dbReference type="GO" id="GO:0009691">
    <property type="term" value="P:cytokinin biosynthetic process"/>
    <property type="evidence" value="ECO:0007669"/>
    <property type="project" value="UniProtKB-KW"/>
</dbReference>
<keyword evidence="7" id="KW-1185">Reference proteome</keyword>
<dbReference type="InterPro" id="IPR039657">
    <property type="entry name" value="Dimethylallyltransferase"/>
</dbReference>
<evidence type="ECO:0000313" key="7">
    <source>
        <dbReference type="Proteomes" id="UP000447434"/>
    </source>
</evidence>
<organism evidence="6 7">
    <name type="scientific">Lupinus albus</name>
    <name type="common">White lupine</name>
    <name type="synonym">Lupinus termis</name>
    <dbReference type="NCBI Taxonomy" id="3870"/>
    <lineage>
        <taxon>Eukaryota</taxon>
        <taxon>Viridiplantae</taxon>
        <taxon>Streptophyta</taxon>
        <taxon>Embryophyta</taxon>
        <taxon>Tracheophyta</taxon>
        <taxon>Spermatophyta</taxon>
        <taxon>Magnoliopsida</taxon>
        <taxon>eudicotyledons</taxon>
        <taxon>Gunneridae</taxon>
        <taxon>Pentapetalae</taxon>
        <taxon>rosids</taxon>
        <taxon>fabids</taxon>
        <taxon>Fabales</taxon>
        <taxon>Fabaceae</taxon>
        <taxon>Papilionoideae</taxon>
        <taxon>50 kb inversion clade</taxon>
        <taxon>genistoids sensu lato</taxon>
        <taxon>core genistoids</taxon>
        <taxon>Genisteae</taxon>
        <taxon>Lupinus</taxon>
    </lineage>
</organism>
<dbReference type="PANTHER" id="PTHR11088:SF91">
    <property type="entry name" value="ADENYLATE ISOPENTENYLTRANSFERASE 3, CHLOROPLASTIC"/>
    <property type="match status" value="1"/>
</dbReference>
<gene>
    <name evidence="6" type="ORF">Lalb_Chr21g0306511</name>
</gene>
<name>A0A6A4NP77_LUPAL</name>
<dbReference type="Proteomes" id="UP000447434">
    <property type="component" value="Chromosome 21"/>
</dbReference>
<dbReference type="GO" id="GO:0052381">
    <property type="term" value="F:tRNA dimethylallyltransferase activity"/>
    <property type="evidence" value="ECO:0007669"/>
    <property type="project" value="TreeGrafter"/>
</dbReference>
<keyword evidence="5" id="KW-0067">ATP-binding</keyword>
<keyword evidence="3" id="KW-0203">Cytokinin biosynthesis</keyword>
<evidence type="ECO:0000256" key="3">
    <source>
        <dbReference type="ARBA" id="ARBA00022712"/>
    </source>
</evidence>
<dbReference type="GO" id="GO:0005524">
    <property type="term" value="F:ATP binding"/>
    <property type="evidence" value="ECO:0007669"/>
    <property type="project" value="UniProtKB-KW"/>
</dbReference>
<dbReference type="GO" id="GO:0006400">
    <property type="term" value="P:tRNA modification"/>
    <property type="evidence" value="ECO:0007669"/>
    <property type="project" value="TreeGrafter"/>
</dbReference>
<evidence type="ECO:0000256" key="1">
    <source>
        <dbReference type="ARBA" id="ARBA00005842"/>
    </source>
</evidence>
<evidence type="ECO:0000256" key="2">
    <source>
        <dbReference type="ARBA" id="ARBA00022679"/>
    </source>
</evidence>
<dbReference type="Gene3D" id="3.40.50.300">
    <property type="entry name" value="P-loop containing nucleotide triphosphate hydrolases"/>
    <property type="match status" value="1"/>
</dbReference>
<keyword evidence="4" id="KW-0547">Nucleotide-binding</keyword>
<comment type="similarity">
    <text evidence="1">Belongs to the IPP transferase family.</text>
</comment>
<dbReference type="PANTHER" id="PTHR11088">
    <property type="entry name" value="TRNA DIMETHYLALLYLTRANSFERASE"/>
    <property type="match status" value="1"/>
</dbReference>
<reference evidence="7" key="1">
    <citation type="journal article" date="2020" name="Nat. Commun.">
        <title>Genome sequence of the cluster root forming white lupin.</title>
        <authorList>
            <person name="Hufnagel B."/>
            <person name="Marques A."/>
            <person name="Soriano A."/>
            <person name="Marques L."/>
            <person name="Divol F."/>
            <person name="Doumas P."/>
            <person name="Sallet E."/>
            <person name="Mancinotti D."/>
            <person name="Carrere S."/>
            <person name="Marande W."/>
            <person name="Arribat S."/>
            <person name="Keller J."/>
            <person name="Huneau C."/>
            <person name="Blein T."/>
            <person name="Aime D."/>
            <person name="Laguerre M."/>
            <person name="Taylor J."/>
            <person name="Schubert V."/>
            <person name="Nelson M."/>
            <person name="Geu-Flores F."/>
            <person name="Crespi M."/>
            <person name="Gallardo-Guerrero K."/>
            <person name="Delaux P.-M."/>
            <person name="Salse J."/>
            <person name="Berges H."/>
            <person name="Guyot R."/>
            <person name="Gouzy J."/>
            <person name="Peret B."/>
        </authorList>
    </citation>
    <scope>NUCLEOTIDE SEQUENCE [LARGE SCALE GENOMIC DNA]</scope>
    <source>
        <strain evidence="7">cv. Amiga</strain>
    </source>
</reference>
<sequence length="147" mass="16856">MVDEIRSFFNPKGGCYSRGIRKAIGVPEFDEFLRREAFLDEETKQRLLEEAINEMKVNTCKLAMKQLGRIRRLRNVKRWKIHRLDATSVFRKNGQEANEAWKKLVPEPSAMIVANFLYNSNTTTTTTNGFSGLRISPSQSVIARATC</sequence>
<evidence type="ECO:0000256" key="5">
    <source>
        <dbReference type="ARBA" id="ARBA00022840"/>
    </source>
</evidence>
<comment type="caution">
    <text evidence="6">The sequence shown here is derived from an EMBL/GenBank/DDBJ whole genome shotgun (WGS) entry which is preliminary data.</text>
</comment>
<dbReference type="GO" id="GO:0005739">
    <property type="term" value="C:mitochondrion"/>
    <property type="evidence" value="ECO:0007669"/>
    <property type="project" value="TreeGrafter"/>
</dbReference>
<dbReference type="AlphaFoldDB" id="A0A6A4NP77"/>
<proteinExistence type="inferred from homology"/>
<keyword evidence="2 6" id="KW-0808">Transferase</keyword>
<dbReference type="EMBL" id="WOCE01000021">
    <property type="protein sequence ID" value="KAE9589199.1"/>
    <property type="molecule type" value="Genomic_DNA"/>
</dbReference>